<evidence type="ECO:0000256" key="2">
    <source>
        <dbReference type="ARBA" id="ARBA00022676"/>
    </source>
</evidence>
<dbReference type="InterPro" id="IPR002213">
    <property type="entry name" value="UDP_glucos_trans"/>
</dbReference>
<keyword evidence="3" id="KW-0808">Transferase</keyword>
<gene>
    <name evidence="4" type="ORF">ACH5RR_014260</name>
</gene>
<dbReference type="AlphaFoldDB" id="A0ABD3A875"/>
<evidence type="ECO:0000256" key="3">
    <source>
        <dbReference type="ARBA" id="ARBA00022679"/>
    </source>
</evidence>
<evidence type="ECO:0008006" key="6">
    <source>
        <dbReference type="Google" id="ProtNLM"/>
    </source>
</evidence>
<dbReference type="Gene3D" id="3.40.50.2000">
    <property type="entry name" value="Glycogen Phosphorylase B"/>
    <property type="match status" value="2"/>
</dbReference>
<dbReference type="PANTHER" id="PTHR48048:SF76">
    <property type="entry name" value="UDP-GLYCOSYLTRANSFERASE 708D1-LIKE"/>
    <property type="match status" value="1"/>
</dbReference>
<dbReference type="GO" id="GO:0035251">
    <property type="term" value="F:UDP-glucosyltransferase activity"/>
    <property type="evidence" value="ECO:0007669"/>
    <property type="project" value="UniProtKB-ARBA"/>
</dbReference>
<dbReference type="PANTHER" id="PTHR48048">
    <property type="entry name" value="GLYCOSYLTRANSFERASE"/>
    <property type="match status" value="1"/>
</dbReference>
<dbReference type="Proteomes" id="UP001630127">
    <property type="component" value="Unassembled WGS sequence"/>
</dbReference>
<protein>
    <recommendedName>
        <fullName evidence="6">UDP-glycosyltransferase</fullName>
    </recommendedName>
</protein>
<proteinExistence type="inferred from homology"/>
<evidence type="ECO:0000256" key="1">
    <source>
        <dbReference type="ARBA" id="ARBA00009995"/>
    </source>
</evidence>
<keyword evidence="5" id="KW-1185">Reference proteome</keyword>
<comment type="similarity">
    <text evidence="1">Belongs to the UDP-glycosyltransferase family.</text>
</comment>
<evidence type="ECO:0000313" key="4">
    <source>
        <dbReference type="EMBL" id="KAL3525888.1"/>
    </source>
</evidence>
<dbReference type="Pfam" id="PF00201">
    <property type="entry name" value="UDPGT"/>
    <property type="match status" value="1"/>
</dbReference>
<evidence type="ECO:0000313" key="5">
    <source>
        <dbReference type="Proteomes" id="UP001630127"/>
    </source>
</evidence>
<dbReference type="SUPFAM" id="SSF53756">
    <property type="entry name" value="UDP-Glycosyltransferase/glycogen phosphorylase"/>
    <property type="match status" value="1"/>
</dbReference>
<dbReference type="CDD" id="cd03784">
    <property type="entry name" value="GT1_Gtf-like"/>
    <property type="match status" value="1"/>
</dbReference>
<keyword evidence="2" id="KW-0328">Glycosyltransferase</keyword>
<dbReference type="InterPro" id="IPR050481">
    <property type="entry name" value="UDP-glycosyltransf_plant"/>
</dbReference>
<sequence length="452" mass="49871">MSGSKCLSSECPHIAFIPSGMGNLAPFFQLASKLAAHNSNVTFFILQPQPSSSGSYISSFFSKHPQIKRFDFEIHHENPSSSMTKDPFMTRIEAINNSLHHLGRIIPSFDPPQLSAIFSDFVIAATLTQIAADLSIPLYIVSTTSAKFYSLVAYLPVLISKNPDIFRDHHGDIEIPGLSPAAKTSIPPTWLHDSPSNYLLTEYLLPNAKSLPKVNGVFLNSFNWFEPETIAALSSGRVSSDLPPVFPVGPLEIYSLEKGHHFPWLDDQSSESVIYVDFVRGALKTCQMKELAKGLEMSGYPFLWVLHENDEPGDFLGDSFLNGLKNQGKTIKGSVSQAEILAHPATGGFVNQCDWDSVMAAAREGVPILAWPHHGDQKMNAEVVDKAGLGIWVKDWGWAGQRLVKAEEIGEMLRQMMTDLNLRCTAKKVKEEAWKACEVWGSLDVLNGIIKS</sequence>
<name>A0ABD3A875_9GENT</name>
<accession>A0ABD3A875</accession>
<dbReference type="EMBL" id="JBJUIK010000006">
    <property type="protein sequence ID" value="KAL3525888.1"/>
    <property type="molecule type" value="Genomic_DNA"/>
</dbReference>
<reference evidence="4 5" key="1">
    <citation type="submission" date="2024-11" db="EMBL/GenBank/DDBJ databases">
        <title>A near-complete genome assembly of Cinchona calisaya.</title>
        <authorList>
            <person name="Lian D.C."/>
            <person name="Zhao X.W."/>
            <person name="Wei L."/>
        </authorList>
    </citation>
    <scope>NUCLEOTIDE SEQUENCE [LARGE SCALE GENOMIC DNA]</scope>
    <source>
        <tissue evidence="4">Nenye</tissue>
    </source>
</reference>
<comment type="caution">
    <text evidence="4">The sequence shown here is derived from an EMBL/GenBank/DDBJ whole genome shotgun (WGS) entry which is preliminary data.</text>
</comment>
<organism evidence="4 5">
    <name type="scientific">Cinchona calisaya</name>
    <dbReference type="NCBI Taxonomy" id="153742"/>
    <lineage>
        <taxon>Eukaryota</taxon>
        <taxon>Viridiplantae</taxon>
        <taxon>Streptophyta</taxon>
        <taxon>Embryophyta</taxon>
        <taxon>Tracheophyta</taxon>
        <taxon>Spermatophyta</taxon>
        <taxon>Magnoliopsida</taxon>
        <taxon>eudicotyledons</taxon>
        <taxon>Gunneridae</taxon>
        <taxon>Pentapetalae</taxon>
        <taxon>asterids</taxon>
        <taxon>lamiids</taxon>
        <taxon>Gentianales</taxon>
        <taxon>Rubiaceae</taxon>
        <taxon>Cinchonoideae</taxon>
        <taxon>Cinchoneae</taxon>
        <taxon>Cinchona</taxon>
    </lineage>
</organism>